<dbReference type="SUPFAM" id="SSF111369">
    <property type="entry name" value="HlyD-like secretion proteins"/>
    <property type="match status" value="1"/>
</dbReference>
<dbReference type="Pfam" id="PF25967">
    <property type="entry name" value="RND-MFP_C"/>
    <property type="match status" value="1"/>
</dbReference>
<keyword evidence="4" id="KW-0812">Transmembrane</keyword>
<evidence type="ECO:0000259" key="5">
    <source>
        <dbReference type="Pfam" id="PF25967"/>
    </source>
</evidence>
<dbReference type="Gene3D" id="2.40.50.100">
    <property type="match status" value="1"/>
</dbReference>
<evidence type="ECO:0000256" key="1">
    <source>
        <dbReference type="ARBA" id="ARBA00004196"/>
    </source>
</evidence>
<name>A0ABT1MID1_9BACT</name>
<dbReference type="PANTHER" id="PTHR32347:SF23">
    <property type="entry name" value="BLL5650 PROTEIN"/>
    <property type="match status" value="1"/>
</dbReference>
<accession>A0ABT1MID1</accession>
<protein>
    <submittedName>
        <fullName evidence="6">HlyD family efflux transporter periplasmic adaptor subunit</fullName>
    </submittedName>
</protein>
<dbReference type="InterPro" id="IPR050465">
    <property type="entry name" value="UPF0194_transport"/>
</dbReference>
<dbReference type="Gene3D" id="2.40.420.20">
    <property type="match status" value="1"/>
</dbReference>
<keyword evidence="7" id="KW-1185">Reference proteome</keyword>
<feature type="coiled-coil region" evidence="3">
    <location>
        <begin position="110"/>
        <end position="137"/>
    </location>
</feature>
<evidence type="ECO:0000313" key="7">
    <source>
        <dbReference type="Proteomes" id="UP001205603"/>
    </source>
</evidence>
<dbReference type="EMBL" id="JANDHW010000009">
    <property type="protein sequence ID" value="MCP9612367.1"/>
    <property type="molecule type" value="Genomic_DNA"/>
</dbReference>
<evidence type="ECO:0000313" key="6">
    <source>
        <dbReference type="EMBL" id="MCP9612367.1"/>
    </source>
</evidence>
<sequence length="417" mass="48174">MDRPLKKKHPLIRYKYPIAGILLMLFFFIYSIVYALGSKKLKISDQMLITGVVEEAPFLEYIDVEGVVKPILTIEVNTQEGGSIERIMREEGSMLEKGDTILLLSNPELKQLIEDQRDDYEKQVVAYREKEIEMEQKSLLLKQQMLQNDYELKKMIKKFEVDCEDFDMGIKSKAQLEIARDEYEFNIKKARLQKENLKHDSTVNILRKELLINDLKREYRKYERMYSRLDRLIVCAPIGGQLSFVSVTPGQQVTAGNSIGQIKVLDQFRIETSIGEYYIDRIVSGLSATIEYQNRSYSLKVSKVVPEIRDRAFSVSLVFTGDMPENVRIGKSYRVKIELGLPEKGLVIPRGNFYQETKGRWIFKLNETGEKAVRVPLIIGRQNPQQYEIIDGLKAGDKVVISGYENFGDVEELILKK</sequence>
<keyword evidence="4" id="KW-0472">Membrane</keyword>
<dbReference type="Gene3D" id="2.40.30.170">
    <property type="match status" value="1"/>
</dbReference>
<feature type="coiled-coil region" evidence="3">
    <location>
        <begin position="173"/>
        <end position="232"/>
    </location>
</feature>
<reference evidence="6 7" key="1">
    <citation type="submission" date="2022-07" db="EMBL/GenBank/DDBJ databases">
        <title>Fecal culturing of patients with breast cancer.</title>
        <authorList>
            <person name="Teng N.M.Y."/>
            <person name="Kiu R."/>
            <person name="Evans R."/>
            <person name="Baker D.J."/>
            <person name="Zenner C."/>
            <person name="Robinson S.D."/>
            <person name="Hall L.J."/>
        </authorList>
    </citation>
    <scope>NUCLEOTIDE SEQUENCE [LARGE SCALE GENOMIC DNA]</scope>
    <source>
        <strain evidence="6 7">LH1063</strain>
    </source>
</reference>
<comment type="subcellular location">
    <subcellularLocation>
        <location evidence="1">Cell envelope</location>
    </subcellularLocation>
</comment>
<dbReference type="Gene3D" id="1.10.287.470">
    <property type="entry name" value="Helix hairpin bin"/>
    <property type="match status" value="1"/>
</dbReference>
<dbReference type="InterPro" id="IPR058627">
    <property type="entry name" value="MdtA-like_C"/>
</dbReference>
<evidence type="ECO:0000256" key="2">
    <source>
        <dbReference type="ARBA" id="ARBA00023054"/>
    </source>
</evidence>
<evidence type="ECO:0000256" key="4">
    <source>
        <dbReference type="SAM" id="Phobius"/>
    </source>
</evidence>
<gene>
    <name evidence="6" type="ORF">NMU02_09710</name>
</gene>
<dbReference type="RefSeq" id="WP_255027772.1">
    <property type="nucleotide sequence ID" value="NZ_JANDHW010000009.1"/>
</dbReference>
<proteinExistence type="predicted"/>
<feature type="domain" description="Multidrug resistance protein MdtA-like C-terminal permuted SH3" evidence="5">
    <location>
        <begin position="346"/>
        <end position="404"/>
    </location>
</feature>
<keyword evidence="2 3" id="KW-0175">Coiled coil</keyword>
<organism evidence="6 7">
    <name type="scientific">Coprobacter tertius</name>
    <dbReference type="NCBI Taxonomy" id="2944915"/>
    <lineage>
        <taxon>Bacteria</taxon>
        <taxon>Pseudomonadati</taxon>
        <taxon>Bacteroidota</taxon>
        <taxon>Bacteroidia</taxon>
        <taxon>Bacteroidales</taxon>
        <taxon>Barnesiellaceae</taxon>
        <taxon>Coprobacter</taxon>
    </lineage>
</organism>
<dbReference type="PANTHER" id="PTHR32347">
    <property type="entry name" value="EFFLUX SYSTEM COMPONENT YKNX-RELATED"/>
    <property type="match status" value="1"/>
</dbReference>
<dbReference type="Proteomes" id="UP001205603">
    <property type="component" value="Unassembled WGS sequence"/>
</dbReference>
<feature type="transmembrane region" description="Helical" evidence="4">
    <location>
        <begin position="16"/>
        <end position="37"/>
    </location>
</feature>
<keyword evidence="4" id="KW-1133">Transmembrane helix</keyword>
<comment type="caution">
    <text evidence="6">The sequence shown here is derived from an EMBL/GenBank/DDBJ whole genome shotgun (WGS) entry which is preliminary data.</text>
</comment>
<evidence type="ECO:0000256" key="3">
    <source>
        <dbReference type="SAM" id="Coils"/>
    </source>
</evidence>